<dbReference type="AlphaFoldDB" id="A0A9P8ATR2"/>
<keyword evidence="3" id="KW-1185">Reference proteome</keyword>
<reference evidence="2" key="1">
    <citation type="submission" date="2020-11" db="EMBL/GenBank/DDBJ databases">
        <title>Adaptations for nitrogen fixation in a non-lichenized fungal sporocarp promotes dispersal by wood-feeding termites.</title>
        <authorList>
            <consortium name="DOE Joint Genome Institute"/>
            <person name="Koch R.A."/>
            <person name="Yoon G."/>
            <person name="Arayal U."/>
            <person name="Lail K."/>
            <person name="Amirebrahimi M."/>
            <person name="Labutti K."/>
            <person name="Lipzen A."/>
            <person name="Riley R."/>
            <person name="Barry K."/>
            <person name="Henrissat B."/>
            <person name="Grigoriev I.V."/>
            <person name="Herr J.R."/>
            <person name="Aime M.C."/>
        </authorList>
    </citation>
    <scope>NUCLEOTIDE SEQUENCE</scope>
    <source>
        <strain evidence="2">MCA 3950</strain>
    </source>
</reference>
<accession>A0A9P8ATR2</accession>
<feature type="transmembrane region" description="Helical" evidence="1">
    <location>
        <begin position="70"/>
        <end position="90"/>
    </location>
</feature>
<keyword evidence="1" id="KW-0472">Membrane</keyword>
<protein>
    <submittedName>
        <fullName evidence="2">Uncharacterized protein</fullName>
    </submittedName>
</protein>
<comment type="caution">
    <text evidence="2">The sequence shown here is derived from an EMBL/GenBank/DDBJ whole genome shotgun (WGS) entry which is preliminary data.</text>
</comment>
<keyword evidence="1" id="KW-1133">Transmembrane helix</keyword>
<dbReference type="EMBL" id="MU250531">
    <property type="protein sequence ID" value="KAG7447679.1"/>
    <property type="molecule type" value="Genomic_DNA"/>
</dbReference>
<gene>
    <name evidence="2" type="ORF">BT62DRAFT_788309</name>
</gene>
<proteinExistence type="predicted"/>
<evidence type="ECO:0000256" key="1">
    <source>
        <dbReference type="SAM" id="Phobius"/>
    </source>
</evidence>
<name>A0A9P8ATR2_9AGAR</name>
<sequence>MSTKCCRLFFYATLSTVCPMGCLGSWSYHQMTAVDYYDTHAPHNGMKARVGPRDCICETDQYSLSRRVKLALFGGFMVTLIILFISFAVLSSSCTTCPSPHRKTPQQICALVLSCLRQATFTYIMLFSLALAVGDHSGVYTPHGTLLHPPSPTTCRFVNERANANQ</sequence>
<dbReference type="Proteomes" id="UP000812287">
    <property type="component" value="Unassembled WGS sequence"/>
</dbReference>
<evidence type="ECO:0000313" key="2">
    <source>
        <dbReference type="EMBL" id="KAG7447679.1"/>
    </source>
</evidence>
<dbReference type="RefSeq" id="XP_043041179.1">
    <property type="nucleotide sequence ID" value="XM_043182285.1"/>
</dbReference>
<dbReference type="GeneID" id="66104581"/>
<evidence type="ECO:0000313" key="3">
    <source>
        <dbReference type="Proteomes" id="UP000812287"/>
    </source>
</evidence>
<keyword evidence="1" id="KW-0812">Transmembrane</keyword>
<organism evidence="2 3">
    <name type="scientific">Guyanagaster necrorhizus</name>
    <dbReference type="NCBI Taxonomy" id="856835"/>
    <lineage>
        <taxon>Eukaryota</taxon>
        <taxon>Fungi</taxon>
        <taxon>Dikarya</taxon>
        <taxon>Basidiomycota</taxon>
        <taxon>Agaricomycotina</taxon>
        <taxon>Agaricomycetes</taxon>
        <taxon>Agaricomycetidae</taxon>
        <taxon>Agaricales</taxon>
        <taxon>Marasmiineae</taxon>
        <taxon>Physalacriaceae</taxon>
        <taxon>Guyanagaster</taxon>
    </lineage>
</organism>